<feature type="region of interest" description="Disordered" evidence="1">
    <location>
        <begin position="521"/>
        <end position="541"/>
    </location>
</feature>
<sequence>MFLPLTIGFWIFQCFLQSTSVATALNVRSQQQRVTNLLHRIERLRTTQTTLNFMSQQLDSLWFYLQHDFGTTGKLSELEDAMLQQEPLEILERMALVRPKALTAMEQQLQEFEHLATMVAISELMTTFQDMKQSPSSTVTPSDQGTATSTTTPFTSTLTPAKPNVISSTSSSTKVPSSLVLANFRREQQQQQLNNETVVDVCIVGAGLGGLCAGAILNTLYGKQVAIFESHYLPGGCAHAFPRQVGNLQFVMDSGPTILTGCSGSSRVNALQQVLQAINQTVEWIPYQSWGMIESPGTSNELRWSVPLGKEKMIQGPILQFGGAAAVEEYKALQELTKSLTVGAELPAMAMRPGKTALVPLLRYLPTTTKLLSQPMDLLTGTFAPYIDGPLFTVQSPWLRNWLDALAFSLSGLPANRTAAAAMAVILQDMETSQLDYPVGGMGSIVDALVRGVEQGSTGSKVHLRSPVKSIDCNDIASRFVGVTLGNGTRIRARQGVICNAPLWSLAELIKDPRALRKLNNNQLYNPPASSESSSTLPRRRTSWANNRIVNHRDSTATIDTESLLQKCESMEMTGSFMHLHLALNASGLDLATLEAHYTVMDRGLGGHNSTDGPTGILNMIAVSNPCRLDPNLAPPGTIVVHAYGAANEPYDIWERMDRKSTEYRILKQKRSEPLWRAVESIIPDARERVLLELIGSPLTHERFLRRPGGTYGSATEDYLPNGLTYFESLVLANDGVFPGIGVPAVAIAGASAAHAFVSIGEQWSVLNKIERKRQH</sequence>
<dbReference type="AlphaFoldDB" id="A0A1Z5JZA6"/>
<feature type="region of interest" description="Disordered" evidence="1">
    <location>
        <begin position="132"/>
        <end position="172"/>
    </location>
</feature>
<dbReference type="Pfam" id="PF01593">
    <property type="entry name" value="Amino_oxidase"/>
    <property type="match status" value="1"/>
</dbReference>
<dbReference type="Gene3D" id="3.90.660.50">
    <property type="match status" value="1"/>
</dbReference>
<gene>
    <name evidence="4" type="ORF">FisN_15Lh338</name>
</gene>
<dbReference type="InterPro" id="IPR002937">
    <property type="entry name" value="Amino_oxidase"/>
</dbReference>
<dbReference type="PANTHER" id="PTHR46313">
    <property type="match status" value="1"/>
</dbReference>
<feature type="compositionally biased region" description="Polar residues" evidence="1">
    <location>
        <begin position="132"/>
        <end position="145"/>
    </location>
</feature>
<evidence type="ECO:0000313" key="5">
    <source>
        <dbReference type="Proteomes" id="UP000198406"/>
    </source>
</evidence>
<dbReference type="InParanoid" id="A0A1Z5JZA6"/>
<protein>
    <recommendedName>
        <fullName evidence="3">Amine oxidase domain-containing protein</fullName>
    </recommendedName>
</protein>
<dbReference type="SUPFAM" id="SSF51905">
    <property type="entry name" value="FAD/NAD(P)-binding domain"/>
    <property type="match status" value="1"/>
</dbReference>
<dbReference type="PANTHER" id="PTHR46313:SF3">
    <property type="entry name" value="PROLYCOPENE ISOMERASE, CHLOROPLASTIC"/>
    <property type="match status" value="1"/>
</dbReference>
<evidence type="ECO:0000259" key="3">
    <source>
        <dbReference type="Pfam" id="PF01593"/>
    </source>
</evidence>
<evidence type="ECO:0000256" key="1">
    <source>
        <dbReference type="SAM" id="MobiDB-lite"/>
    </source>
</evidence>
<evidence type="ECO:0000256" key="2">
    <source>
        <dbReference type="SAM" id="SignalP"/>
    </source>
</evidence>
<dbReference type="OrthoDB" id="7777654at2759"/>
<organism evidence="4 5">
    <name type="scientific">Fistulifera solaris</name>
    <name type="common">Oleaginous diatom</name>
    <dbReference type="NCBI Taxonomy" id="1519565"/>
    <lineage>
        <taxon>Eukaryota</taxon>
        <taxon>Sar</taxon>
        <taxon>Stramenopiles</taxon>
        <taxon>Ochrophyta</taxon>
        <taxon>Bacillariophyta</taxon>
        <taxon>Bacillariophyceae</taxon>
        <taxon>Bacillariophycidae</taxon>
        <taxon>Naviculales</taxon>
        <taxon>Naviculaceae</taxon>
        <taxon>Fistulifera</taxon>
    </lineage>
</organism>
<dbReference type="Gene3D" id="3.50.50.60">
    <property type="entry name" value="FAD/NAD(P)-binding domain"/>
    <property type="match status" value="2"/>
</dbReference>
<feature type="compositionally biased region" description="Low complexity" evidence="1">
    <location>
        <begin position="146"/>
        <end position="172"/>
    </location>
</feature>
<dbReference type="EMBL" id="BDSP01000135">
    <property type="protein sequence ID" value="GAX19168.1"/>
    <property type="molecule type" value="Genomic_DNA"/>
</dbReference>
<dbReference type="InterPro" id="IPR036188">
    <property type="entry name" value="FAD/NAD-bd_sf"/>
</dbReference>
<accession>A0A1Z5JZA6</accession>
<comment type="caution">
    <text evidence="4">The sequence shown here is derived from an EMBL/GenBank/DDBJ whole genome shotgun (WGS) entry which is preliminary data.</text>
</comment>
<dbReference type="GO" id="GO:0016491">
    <property type="term" value="F:oxidoreductase activity"/>
    <property type="evidence" value="ECO:0007669"/>
    <property type="project" value="InterPro"/>
</dbReference>
<dbReference type="Proteomes" id="UP000198406">
    <property type="component" value="Unassembled WGS sequence"/>
</dbReference>
<feature type="signal peptide" evidence="2">
    <location>
        <begin position="1"/>
        <end position="24"/>
    </location>
</feature>
<keyword evidence="2" id="KW-0732">Signal</keyword>
<feature type="chain" id="PRO_5013165239" description="Amine oxidase domain-containing protein" evidence="2">
    <location>
        <begin position="25"/>
        <end position="776"/>
    </location>
</feature>
<dbReference type="GO" id="GO:0016116">
    <property type="term" value="P:carotenoid metabolic process"/>
    <property type="evidence" value="ECO:0007669"/>
    <property type="project" value="InterPro"/>
</dbReference>
<evidence type="ECO:0000313" key="4">
    <source>
        <dbReference type="EMBL" id="GAX19168.1"/>
    </source>
</evidence>
<feature type="domain" description="Amine oxidase" evidence="3">
    <location>
        <begin position="208"/>
        <end position="515"/>
    </location>
</feature>
<keyword evidence="5" id="KW-1185">Reference proteome</keyword>
<name>A0A1Z5JZA6_FISSO</name>
<dbReference type="InterPro" id="IPR045892">
    <property type="entry name" value="CrtISO-like"/>
</dbReference>
<proteinExistence type="predicted"/>
<reference evidence="4 5" key="1">
    <citation type="journal article" date="2015" name="Plant Cell">
        <title>Oil accumulation by the oleaginous diatom Fistulifera solaris as revealed by the genome and transcriptome.</title>
        <authorList>
            <person name="Tanaka T."/>
            <person name="Maeda Y."/>
            <person name="Veluchamy A."/>
            <person name="Tanaka M."/>
            <person name="Abida H."/>
            <person name="Marechal E."/>
            <person name="Bowler C."/>
            <person name="Muto M."/>
            <person name="Sunaga Y."/>
            <person name="Tanaka M."/>
            <person name="Yoshino T."/>
            <person name="Taniguchi T."/>
            <person name="Fukuda Y."/>
            <person name="Nemoto M."/>
            <person name="Matsumoto M."/>
            <person name="Wong P.S."/>
            <person name="Aburatani S."/>
            <person name="Fujibuchi W."/>
        </authorList>
    </citation>
    <scope>NUCLEOTIDE SEQUENCE [LARGE SCALE GENOMIC DNA]</scope>
    <source>
        <strain evidence="4 5">JPCC DA0580</strain>
    </source>
</reference>